<dbReference type="RefSeq" id="WP_258786236.1">
    <property type="nucleotide sequence ID" value="NZ_JANUGQ010000004.1"/>
</dbReference>
<evidence type="ECO:0000313" key="3">
    <source>
        <dbReference type="Proteomes" id="UP001431313"/>
    </source>
</evidence>
<keyword evidence="3" id="KW-1185">Reference proteome</keyword>
<name>A0ABT2CE78_9ACTN</name>
<evidence type="ECO:0000256" key="1">
    <source>
        <dbReference type="SAM" id="MobiDB-lite"/>
    </source>
</evidence>
<feature type="region of interest" description="Disordered" evidence="1">
    <location>
        <begin position="1"/>
        <end position="25"/>
    </location>
</feature>
<sequence length="409" mass="40769">MGPDTALARARSAGTPGPDFPAGPLVTPWPGPPLPVPPRLDRLLRLSLAGARLRPAASAGALHPVNAQLLLGPGHGLPPGRYAYHPVRHALVARGAVAGAVPAGALAVLTATPRRTVSHYGHRGWPLVLLDAGHTVAALALAGAVEWCPGAGRELLAAAAGLPADGPEVPLLAVRLTPGPASALRRWAACPPGTPPPDDPHPEPPVLTEARWILAGPAGPGAPEWEPLTAAELPDAVPGARRSAEPGFTGVPGPAQLDRLAAVATACGTPSGLRWRLVRDENPAGAGPGVGVGAGAGAGVSAGAGAGPDTGAGELRVLARRAAGQGWVSAAGALLLAHGCPDDAEPDRIRRDHLRAGYAVGVAQALAARLGLHSRPVGSWQHGPGAPAHPVHALALGTRPAPGRAGEPS</sequence>
<evidence type="ECO:0008006" key="4">
    <source>
        <dbReference type="Google" id="ProtNLM"/>
    </source>
</evidence>
<dbReference type="Gene3D" id="3.40.109.10">
    <property type="entry name" value="NADH Oxidase"/>
    <property type="match status" value="1"/>
</dbReference>
<evidence type="ECO:0000313" key="2">
    <source>
        <dbReference type="EMBL" id="MCS0635417.1"/>
    </source>
</evidence>
<reference evidence="2" key="1">
    <citation type="submission" date="2022-08" db="EMBL/GenBank/DDBJ databases">
        <authorList>
            <person name="Somphong A."/>
            <person name="Phongsopitanun W."/>
        </authorList>
    </citation>
    <scope>NUCLEOTIDE SEQUENCE</scope>
    <source>
        <strain evidence="2">LP05-1</strain>
    </source>
</reference>
<proteinExistence type="predicted"/>
<dbReference type="EMBL" id="JANUGQ010000004">
    <property type="protein sequence ID" value="MCS0635417.1"/>
    <property type="molecule type" value="Genomic_DNA"/>
</dbReference>
<dbReference type="Proteomes" id="UP001431313">
    <property type="component" value="Unassembled WGS sequence"/>
</dbReference>
<dbReference type="InterPro" id="IPR000415">
    <property type="entry name" value="Nitroreductase-like"/>
</dbReference>
<gene>
    <name evidence="2" type="ORF">NX801_07040</name>
</gene>
<accession>A0ABT2CE78</accession>
<comment type="caution">
    <text evidence="2">The sequence shown here is derived from an EMBL/GenBank/DDBJ whole genome shotgun (WGS) entry which is preliminary data.</text>
</comment>
<protein>
    <recommendedName>
        <fullName evidence="4">Nitroreductase</fullName>
    </recommendedName>
</protein>
<organism evidence="2 3">
    <name type="scientific">Streptomyces pyxinae</name>
    <dbReference type="NCBI Taxonomy" id="2970734"/>
    <lineage>
        <taxon>Bacteria</taxon>
        <taxon>Bacillati</taxon>
        <taxon>Actinomycetota</taxon>
        <taxon>Actinomycetes</taxon>
        <taxon>Kitasatosporales</taxon>
        <taxon>Streptomycetaceae</taxon>
        <taxon>Streptomyces</taxon>
    </lineage>
</organism>
<feature type="region of interest" description="Disordered" evidence="1">
    <location>
        <begin position="381"/>
        <end position="409"/>
    </location>
</feature>